<dbReference type="KEGG" id="masz:C9I28_23375"/>
<feature type="transmembrane region" description="Helical" evidence="1">
    <location>
        <begin position="32"/>
        <end position="51"/>
    </location>
</feature>
<feature type="transmembrane region" description="Helical" evidence="1">
    <location>
        <begin position="63"/>
        <end position="83"/>
    </location>
</feature>
<name>A0A2R4CF37_9BURK</name>
<feature type="transmembrane region" description="Helical" evidence="1">
    <location>
        <begin position="171"/>
        <end position="189"/>
    </location>
</feature>
<feature type="transmembrane region" description="Helical" evidence="1">
    <location>
        <begin position="228"/>
        <end position="246"/>
    </location>
</feature>
<sequence>MTAILLLKLTLVPLLILAVTMAGRRWGPAVAGWMSAFPIVAGPILLTLTLEQGAPFAATAAEGTLMAVLAILVFSIAYAWAAVRHGMWSTMARALAAYALAVALLRLLVLPLAASFVLVIVALAVSPRLFPRMAQDAPAEGAGSDLVWRMLAGAVLVLAVTFGAAALGPRLSGFFAMFPVMSTVLVGFSHVHSGPAFAVNLLRGMVTGYYAFAVFCTVLSVALRTQPVGLAFAMAFGCALVVQLLARRLGGVGRVAPALRT</sequence>
<evidence type="ECO:0000256" key="1">
    <source>
        <dbReference type="SAM" id="Phobius"/>
    </source>
</evidence>
<dbReference type="RefSeq" id="WP_107143586.1">
    <property type="nucleotide sequence ID" value="NZ_CP028324.1"/>
</dbReference>
<protein>
    <submittedName>
        <fullName evidence="2">Uncharacterized protein</fullName>
    </submittedName>
</protein>
<feature type="transmembrane region" description="Helical" evidence="1">
    <location>
        <begin position="201"/>
        <end position="222"/>
    </location>
</feature>
<keyword evidence="1" id="KW-1133">Transmembrane helix</keyword>
<accession>A0A2R4CF37</accession>
<organism evidence="2 3">
    <name type="scientific">Pseudoduganella armeniaca</name>
    <dbReference type="NCBI Taxonomy" id="2072590"/>
    <lineage>
        <taxon>Bacteria</taxon>
        <taxon>Pseudomonadati</taxon>
        <taxon>Pseudomonadota</taxon>
        <taxon>Betaproteobacteria</taxon>
        <taxon>Burkholderiales</taxon>
        <taxon>Oxalobacteraceae</taxon>
        <taxon>Telluria group</taxon>
        <taxon>Pseudoduganella</taxon>
    </lineage>
</organism>
<evidence type="ECO:0000313" key="3">
    <source>
        <dbReference type="Proteomes" id="UP000240505"/>
    </source>
</evidence>
<keyword evidence="1" id="KW-0472">Membrane</keyword>
<keyword evidence="3" id="KW-1185">Reference proteome</keyword>
<proteinExistence type="predicted"/>
<reference evidence="2 3" key="1">
    <citation type="submission" date="2018-03" db="EMBL/GenBank/DDBJ databases">
        <title>Massilia armeniaca sp. nov., isolated from desert soil.</title>
        <authorList>
            <person name="Huang H."/>
            <person name="Ren M."/>
        </authorList>
    </citation>
    <scope>NUCLEOTIDE SEQUENCE [LARGE SCALE GENOMIC DNA]</scope>
    <source>
        <strain evidence="2 3">ZMN-3</strain>
    </source>
</reference>
<dbReference type="OrthoDB" id="161727at2"/>
<feature type="transmembrane region" description="Helical" evidence="1">
    <location>
        <begin position="146"/>
        <end position="165"/>
    </location>
</feature>
<gene>
    <name evidence="2" type="ORF">C9I28_23375</name>
</gene>
<keyword evidence="1" id="KW-0812">Transmembrane</keyword>
<dbReference type="Proteomes" id="UP000240505">
    <property type="component" value="Chromosome"/>
</dbReference>
<dbReference type="EMBL" id="CP028324">
    <property type="protein sequence ID" value="AVR98251.1"/>
    <property type="molecule type" value="Genomic_DNA"/>
</dbReference>
<dbReference type="AlphaFoldDB" id="A0A2R4CF37"/>
<evidence type="ECO:0000313" key="2">
    <source>
        <dbReference type="EMBL" id="AVR98251.1"/>
    </source>
</evidence>
<feature type="transmembrane region" description="Helical" evidence="1">
    <location>
        <begin position="95"/>
        <end position="125"/>
    </location>
</feature>